<dbReference type="eggNOG" id="ENOG5032YDP">
    <property type="taxonomic scope" value="Bacteria"/>
</dbReference>
<sequence length="93" mass="10687">MGRKHRPSKHLRPVRPLNPVSHAYSEHKSDGSYVVRKVPADRAVKTYVCPGCNHRVAPGTPHIVTWPHDPTIFDESPVALRRHWHSGCWRQKL</sequence>
<dbReference type="RefSeq" id="WP_065860652.1">
    <property type="nucleotide sequence ID" value="NZ_LT906441.1"/>
</dbReference>
<feature type="region of interest" description="Disordered" evidence="1">
    <location>
        <begin position="1"/>
        <end position="31"/>
    </location>
</feature>
<feature type="compositionally biased region" description="Basic residues" evidence="1">
    <location>
        <begin position="1"/>
        <end position="13"/>
    </location>
</feature>
<dbReference type="AlphaFoldDB" id="A0A239WR21"/>
<dbReference type="Proteomes" id="UP000215332">
    <property type="component" value="Chromosome 1"/>
</dbReference>
<name>A0A239WR21_9ACTN</name>
<accession>A0A239WR21</accession>
<dbReference type="KEGG" id="cgrn:4412665_01389"/>
<evidence type="ECO:0000313" key="2">
    <source>
        <dbReference type="EMBL" id="SNV36636.1"/>
    </source>
</evidence>
<organism evidence="2 3">
    <name type="scientific">Cutibacterium granulosum</name>
    <dbReference type="NCBI Taxonomy" id="33011"/>
    <lineage>
        <taxon>Bacteria</taxon>
        <taxon>Bacillati</taxon>
        <taxon>Actinomycetota</taxon>
        <taxon>Actinomycetes</taxon>
        <taxon>Propionibacteriales</taxon>
        <taxon>Propionibacteriaceae</taxon>
        <taxon>Cutibacterium</taxon>
    </lineage>
</organism>
<evidence type="ECO:0000256" key="1">
    <source>
        <dbReference type="SAM" id="MobiDB-lite"/>
    </source>
</evidence>
<dbReference type="EMBL" id="LT906441">
    <property type="protein sequence ID" value="SNV36636.1"/>
    <property type="molecule type" value="Genomic_DNA"/>
</dbReference>
<reference evidence="2 3" key="1">
    <citation type="submission" date="2017-06" db="EMBL/GenBank/DDBJ databases">
        <authorList>
            <consortium name="Pathogen Informatics"/>
        </authorList>
    </citation>
    <scope>NUCLEOTIDE SEQUENCE [LARGE SCALE GENOMIC DNA]</scope>
    <source>
        <strain evidence="2 3">NCTC11865</strain>
    </source>
</reference>
<evidence type="ECO:0000313" key="3">
    <source>
        <dbReference type="Proteomes" id="UP000215332"/>
    </source>
</evidence>
<gene>
    <name evidence="2" type="ORF">SAMEA4412665_01389</name>
</gene>
<evidence type="ECO:0008006" key="4">
    <source>
        <dbReference type="Google" id="ProtNLM"/>
    </source>
</evidence>
<proteinExistence type="predicted"/>
<protein>
    <recommendedName>
        <fullName evidence="4">ATP/GTP-binding protein</fullName>
    </recommendedName>
</protein>